<keyword evidence="6" id="KW-0732">Signal</keyword>
<dbReference type="SUPFAM" id="SSF51445">
    <property type="entry name" value="(Trans)glycosidases"/>
    <property type="match status" value="1"/>
</dbReference>
<keyword evidence="8" id="KW-0326">Glycosidase</keyword>
<dbReference type="InterPro" id="IPR017853">
    <property type="entry name" value="GH"/>
</dbReference>
<evidence type="ECO:0000256" key="7">
    <source>
        <dbReference type="ARBA" id="ARBA00022801"/>
    </source>
</evidence>
<dbReference type="GO" id="GO:0005576">
    <property type="term" value="C:extracellular region"/>
    <property type="evidence" value="ECO:0007669"/>
    <property type="project" value="UniProtKB-SubCell"/>
</dbReference>
<dbReference type="GO" id="GO:0016985">
    <property type="term" value="F:mannan endo-1,4-beta-mannosidase activity"/>
    <property type="evidence" value="ECO:0007669"/>
    <property type="project" value="UniProtKB-EC"/>
</dbReference>
<comment type="catalytic activity">
    <reaction evidence="1">
        <text>Random hydrolysis of (1-&gt;4)-beta-D-mannosidic linkages in mannans, galactomannans and glucomannans.</text>
        <dbReference type="EC" id="3.2.1.78"/>
    </reaction>
</comment>
<evidence type="ECO:0000256" key="3">
    <source>
        <dbReference type="ARBA" id="ARBA00005641"/>
    </source>
</evidence>
<evidence type="ECO:0000256" key="4">
    <source>
        <dbReference type="ARBA" id="ARBA00012706"/>
    </source>
</evidence>
<keyword evidence="11" id="KW-1185">Reference proteome</keyword>
<dbReference type="PANTHER" id="PTHR31451:SF39">
    <property type="entry name" value="MANNAN ENDO-1,4-BETA-MANNOSIDASE 1"/>
    <property type="match status" value="1"/>
</dbReference>
<dbReference type="InterPro" id="IPR001547">
    <property type="entry name" value="Glyco_hydro_5"/>
</dbReference>
<protein>
    <recommendedName>
        <fullName evidence="4">mannan endo-1,4-beta-mannosidase</fullName>
        <ecNumber evidence="4">3.2.1.78</ecNumber>
    </recommendedName>
</protein>
<comment type="caution">
    <text evidence="10">The sequence shown here is derived from an EMBL/GenBank/DDBJ whole genome shotgun (WGS) entry which is preliminary data.</text>
</comment>
<keyword evidence="5" id="KW-0964">Secreted</keyword>
<proteinExistence type="inferred from homology"/>
<sequence length="224" mass="25435">MIEKVNNCNDFGGRKRYVQWARERVNPSTVMTTSTTTLLSRNTTRTMSRLFSRELINSITKMAYKDDPTIFAWELINEPRCESDVSGALLQQWVKKMAAHVKEAIQFRYPRVGLGFHSNQLASTGGFCHNAYLRRPMVIRTERRGFSCFCGEMDAKNRNTYFGKLYDAVYSSAKSGGACVGGLFWQLLAQGIETFRDGYDVVLEENPSTAALIAQQSQRLQKLN</sequence>
<dbReference type="Proteomes" id="UP001457282">
    <property type="component" value="Unassembled WGS sequence"/>
</dbReference>
<dbReference type="EC" id="3.2.1.78" evidence="4"/>
<dbReference type="PANTHER" id="PTHR31451">
    <property type="match status" value="1"/>
</dbReference>
<evidence type="ECO:0000256" key="1">
    <source>
        <dbReference type="ARBA" id="ARBA00001678"/>
    </source>
</evidence>
<evidence type="ECO:0000256" key="2">
    <source>
        <dbReference type="ARBA" id="ARBA00004613"/>
    </source>
</evidence>
<evidence type="ECO:0000256" key="6">
    <source>
        <dbReference type="ARBA" id="ARBA00022729"/>
    </source>
</evidence>
<comment type="subcellular location">
    <subcellularLocation>
        <location evidence="2">Secreted</location>
    </subcellularLocation>
</comment>
<dbReference type="InterPro" id="IPR045053">
    <property type="entry name" value="MAN-like"/>
</dbReference>
<evidence type="ECO:0000256" key="5">
    <source>
        <dbReference type="ARBA" id="ARBA00022525"/>
    </source>
</evidence>
<feature type="domain" description="Glycoside hydrolase family 5" evidence="9">
    <location>
        <begin position="55"/>
        <end position="105"/>
    </location>
</feature>
<evidence type="ECO:0000259" key="9">
    <source>
        <dbReference type="Pfam" id="PF26410"/>
    </source>
</evidence>
<evidence type="ECO:0000313" key="11">
    <source>
        <dbReference type="Proteomes" id="UP001457282"/>
    </source>
</evidence>
<dbReference type="Gene3D" id="3.20.20.80">
    <property type="entry name" value="Glycosidases"/>
    <property type="match status" value="1"/>
</dbReference>
<gene>
    <name evidence="10" type="ORF">M0R45_006610</name>
</gene>
<name>A0AAW1YR27_RUBAR</name>
<dbReference type="Pfam" id="PF26410">
    <property type="entry name" value="GH5_mannosidase"/>
    <property type="match status" value="1"/>
</dbReference>
<keyword evidence="7" id="KW-0378">Hydrolase</keyword>
<dbReference type="EMBL" id="JBEDUW010000001">
    <property type="protein sequence ID" value="KAK9951151.1"/>
    <property type="molecule type" value="Genomic_DNA"/>
</dbReference>
<organism evidence="10 11">
    <name type="scientific">Rubus argutus</name>
    <name type="common">Southern blackberry</name>
    <dbReference type="NCBI Taxonomy" id="59490"/>
    <lineage>
        <taxon>Eukaryota</taxon>
        <taxon>Viridiplantae</taxon>
        <taxon>Streptophyta</taxon>
        <taxon>Embryophyta</taxon>
        <taxon>Tracheophyta</taxon>
        <taxon>Spermatophyta</taxon>
        <taxon>Magnoliopsida</taxon>
        <taxon>eudicotyledons</taxon>
        <taxon>Gunneridae</taxon>
        <taxon>Pentapetalae</taxon>
        <taxon>rosids</taxon>
        <taxon>fabids</taxon>
        <taxon>Rosales</taxon>
        <taxon>Rosaceae</taxon>
        <taxon>Rosoideae</taxon>
        <taxon>Rosoideae incertae sedis</taxon>
        <taxon>Rubus</taxon>
    </lineage>
</organism>
<evidence type="ECO:0000256" key="8">
    <source>
        <dbReference type="ARBA" id="ARBA00023295"/>
    </source>
</evidence>
<reference evidence="10 11" key="1">
    <citation type="journal article" date="2023" name="G3 (Bethesda)">
        <title>A chromosome-length genome assembly and annotation of blackberry (Rubus argutus, cv. 'Hillquist').</title>
        <authorList>
            <person name="Bruna T."/>
            <person name="Aryal R."/>
            <person name="Dudchenko O."/>
            <person name="Sargent D.J."/>
            <person name="Mead D."/>
            <person name="Buti M."/>
            <person name="Cavallini A."/>
            <person name="Hytonen T."/>
            <person name="Andres J."/>
            <person name="Pham M."/>
            <person name="Weisz D."/>
            <person name="Mascagni F."/>
            <person name="Usai G."/>
            <person name="Natali L."/>
            <person name="Bassil N."/>
            <person name="Fernandez G.E."/>
            <person name="Lomsadze A."/>
            <person name="Armour M."/>
            <person name="Olukolu B."/>
            <person name="Poorten T."/>
            <person name="Britton C."/>
            <person name="Davik J."/>
            <person name="Ashrafi H."/>
            <person name="Aiden E.L."/>
            <person name="Borodovsky M."/>
            <person name="Worthington M."/>
        </authorList>
    </citation>
    <scope>NUCLEOTIDE SEQUENCE [LARGE SCALE GENOMIC DNA]</scope>
    <source>
        <strain evidence="10">PI 553951</strain>
    </source>
</reference>
<accession>A0AAW1YR27</accession>
<comment type="similarity">
    <text evidence="3">Belongs to the glycosyl hydrolase 5 (cellulase A) family.</text>
</comment>
<dbReference type="AlphaFoldDB" id="A0AAW1YR27"/>
<evidence type="ECO:0000313" key="10">
    <source>
        <dbReference type="EMBL" id="KAK9951151.1"/>
    </source>
</evidence>